<feature type="compositionally biased region" description="Basic and acidic residues" evidence="15">
    <location>
        <begin position="319"/>
        <end position="339"/>
    </location>
</feature>
<reference evidence="17 19" key="1">
    <citation type="journal article" date="2012" name="Nature">
        <title>Algal genomes reveal evolutionary mosaicism and the fate of nucleomorphs.</title>
        <authorList>
            <consortium name="DOE Joint Genome Institute"/>
            <person name="Curtis B.A."/>
            <person name="Tanifuji G."/>
            <person name="Burki F."/>
            <person name="Gruber A."/>
            <person name="Irimia M."/>
            <person name="Maruyama S."/>
            <person name="Arias M.C."/>
            <person name="Ball S.G."/>
            <person name="Gile G.H."/>
            <person name="Hirakawa Y."/>
            <person name="Hopkins J.F."/>
            <person name="Kuo A."/>
            <person name="Rensing S.A."/>
            <person name="Schmutz J."/>
            <person name="Symeonidi A."/>
            <person name="Elias M."/>
            <person name="Eveleigh R.J."/>
            <person name="Herman E.K."/>
            <person name="Klute M.J."/>
            <person name="Nakayama T."/>
            <person name="Obornik M."/>
            <person name="Reyes-Prieto A."/>
            <person name="Armbrust E.V."/>
            <person name="Aves S.J."/>
            <person name="Beiko R.G."/>
            <person name="Coutinho P."/>
            <person name="Dacks J.B."/>
            <person name="Durnford D.G."/>
            <person name="Fast N.M."/>
            <person name="Green B.R."/>
            <person name="Grisdale C.J."/>
            <person name="Hempel F."/>
            <person name="Henrissat B."/>
            <person name="Hoppner M.P."/>
            <person name="Ishida K."/>
            <person name="Kim E."/>
            <person name="Koreny L."/>
            <person name="Kroth P.G."/>
            <person name="Liu Y."/>
            <person name="Malik S.B."/>
            <person name="Maier U.G."/>
            <person name="McRose D."/>
            <person name="Mock T."/>
            <person name="Neilson J.A."/>
            <person name="Onodera N.T."/>
            <person name="Poole A.M."/>
            <person name="Pritham E.J."/>
            <person name="Richards T.A."/>
            <person name="Rocap G."/>
            <person name="Roy S.W."/>
            <person name="Sarai C."/>
            <person name="Schaack S."/>
            <person name="Shirato S."/>
            <person name="Slamovits C.H."/>
            <person name="Spencer D.F."/>
            <person name="Suzuki S."/>
            <person name="Worden A.Z."/>
            <person name="Zauner S."/>
            <person name="Barry K."/>
            <person name="Bell C."/>
            <person name="Bharti A.K."/>
            <person name="Crow J.A."/>
            <person name="Grimwood J."/>
            <person name="Kramer R."/>
            <person name="Lindquist E."/>
            <person name="Lucas S."/>
            <person name="Salamov A."/>
            <person name="McFadden G.I."/>
            <person name="Lane C.E."/>
            <person name="Keeling P.J."/>
            <person name="Gray M.W."/>
            <person name="Grigoriev I.V."/>
            <person name="Archibald J.M."/>
        </authorList>
    </citation>
    <scope>NUCLEOTIDE SEQUENCE</scope>
    <source>
        <strain evidence="17 19">CCMP2712</strain>
    </source>
</reference>
<evidence type="ECO:0000256" key="12">
    <source>
        <dbReference type="ARBA" id="ARBA00048679"/>
    </source>
</evidence>
<dbReference type="SUPFAM" id="SSF46785">
    <property type="entry name" value="Winged helix' DNA-binding domain"/>
    <property type="match status" value="1"/>
</dbReference>
<dbReference type="OrthoDB" id="10258631at2759"/>
<comment type="cofactor">
    <cofactor evidence="1">
        <name>Mg(2+)</name>
        <dbReference type="ChEBI" id="CHEBI:18420"/>
    </cofactor>
</comment>
<dbReference type="Gene3D" id="3.30.200.20">
    <property type="entry name" value="Phosphorylase Kinase, domain 1"/>
    <property type="match status" value="1"/>
</dbReference>
<dbReference type="STRING" id="905079.L1K1J8"/>
<keyword evidence="9" id="KW-0067">ATP-binding</keyword>
<dbReference type="GO" id="GO:0004674">
    <property type="term" value="F:protein serine/threonine kinase activity"/>
    <property type="evidence" value="ECO:0007669"/>
    <property type="project" value="UniProtKB-KW"/>
</dbReference>
<dbReference type="GO" id="GO:0046872">
    <property type="term" value="F:metal ion binding"/>
    <property type="evidence" value="ECO:0007669"/>
    <property type="project" value="UniProtKB-KW"/>
</dbReference>
<evidence type="ECO:0000256" key="9">
    <source>
        <dbReference type="ARBA" id="ARBA00022840"/>
    </source>
</evidence>
<dbReference type="eggNOG" id="KOG2268">
    <property type="taxonomic scope" value="Eukaryota"/>
</dbReference>
<name>L1K1J8_GUITC</name>
<evidence type="ECO:0000256" key="15">
    <source>
        <dbReference type="SAM" id="MobiDB-lite"/>
    </source>
</evidence>
<dbReference type="GO" id="GO:0005634">
    <property type="term" value="C:nucleus"/>
    <property type="evidence" value="ECO:0007669"/>
    <property type="project" value="TreeGrafter"/>
</dbReference>
<keyword evidence="19" id="KW-1185">Reference proteome</keyword>
<dbReference type="HOGENOM" id="CLU_018693_0_0_1"/>
<dbReference type="SMART" id="SM00090">
    <property type="entry name" value="RIO"/>
    <property type="match status" value="1"/>
</dbReference>
<dbReference type="Gene3D" id="1.10.10.10">
    <property type="entry name" value="Winged helix-like DNA-binding domain superfamily/Winged helix DNA-binding domain"/>
    <property type="match status" value="1"/>
</dbReference>
<dbReference type="KEGG" id="gtt:GUITHDRAFT_63472"/>
<evidence type="ECO:0000256" key="8">
    <source>
        <dbReference type="ARBA" id="ARBA00022777"/>
    </source>
</evidence>
<dbReference type="GO" id="GO:0030490">
    <property type="term" value="P:maturation of SSU-rRNA"/>
    <property type="evidence" value="ECO:0007669"/>
    <property type="project" value="TreeGrafter"/>
</dbReference>
<evidence type="ECO:0000313" key="19">
    <source>
        <dbReference type="Proteomes" id="UP000011087"/>
    </source>
</evidence>
<feature type="domain" description="RIO kinase" evidence="16">
    <location>
        <begin position="65"/>
        <end position="296"/>
    </location>
</feature>
<dbReference type="GeneID" id="17311202"/>
<evidence type="ECO:0000256" key="5">
    <source>
        <dbReference type="ARBA" id="ARBA00022679"/>
    </source>
</evidence>
<evidence type="ECO:0000259" key="16">
    <source>
        <dbReference type="SMART" id="SM00090"/>
    </source>
</evidence>
<dbReference type="InterPro" id="IPR018934">
    <property type="entry name" value="RIO_dom"/>
</dbReference>
<organism evidence="17">
    <name type="scientific">Guillardia theta (strain CCMP2712)</name>
    <name type="common">Cryptophyte</name>
    <dbReference type="NCBI Taxonomy" id="905079"/>
    <lineage>
        <taxon>Eukaryota</taxon>
        <taxon>Cryptophyceae</taxon>
        <taxon>Pyrenomonadales</taxon>
        <taxon>Geminigeraceae</taxon>
        <taxon>Guillardia</taxon>
    </lineage>
</organism>
<dbReference type="InterPro" id="IPR030484">
    <property type="entry name" value="Rio2"/>
</dbReference>
<reference evidence="19" key="2">
    <citation type="submission" date="2012-11" db="EMBL/GenBank/DDBJ databases">
        <authorList>
            <person name="Kuo A."/>
            <person name="Curtis B.A."/>
            <person name="Tanifuji G."/>
            <person name="Burki F."/>
            <person name="Gruber A."/>
            <person name="Irimia M."/>
            <person name="Maruyama S."/>
            <person name="Arias M.C."/>
            <person name="Ball S.G."/>
            <person name="Gile G.H."/>
            <person name="Hirakawa Y."/>
            <person name="Hopkins J.F."/>
            <person name="Rensing S.A."/>
            <person name="Schmutz J."/>
            <person name="Symeonidi A."/>
            <person name="Elias M."/>
            <person name="Eveleigh R.J."/>
            <person name="Herman E.K."/>
            <person name="Klute M.J."/>
            <person name="Nakayama T."/>
            <person name="Obornik M."/>
            <person name="Reyes-Prieto A."/>
            <person name="Armbrust E.V."/>
            <person name="Aves S.J."/>
            <person name="Beiko R.G."/>
            <person name="Coutinho P."/>
            <person name="Dacks J.B."/>
            <person name="Durnford D.G."/>
            <person name="Fast N.M."/>
            <person name="Green B.R."/>
            <person name="Grisdale C."/>
            <person name="Hempe F."/>
            <person name="Henrissat B."/>
            <person name="Hoppner M.P."/>
            <person name="Ishida K.-I."/>
            <person name="Kim E."/>
            <person name="Koreny L."/>
            <person name="Kroth P.G."/>
            <person name="Liu Y."/>
            <person name="Malik S.-B."/>
            <person name="Maier U.G."/>
            <person name="McRose D."/>
            <person name="Mock T."/>
            <person name="Neilson J.A."/>
            <person name="Onodera N.T."/>
            <person name="Poole A.M."/>
            <person name="Pritham E.J."/>
            <person name="Richards T.A."/>
            <person name="Rocap G."/>
            <person name="Roy S.W."/>
            <person name="Sarai C."/>
            <person name="Schaack S."/>
            <person name="Shirato S."/>
            <person name="Slamovits C.H."/>
            <person name="Spencer D.F."/>
            <person name="Suzuki S."/>
            <person name="Worden A.Z."/>
            <person name="Zauner S."/>
            <person name="Barry K."/>
            <person name="Bell C."/>
            <person name="Bharti A.K."/>
            <person name="Crow J.A."/>
            <person name="Grimwood J."/>
            <person name="Kramer R."/>
            <person name="Lindquist E."/>
            <person name="Lucas S."/>
            <person name="Salamov A."/>
            <person name="McFadden G.I."/>
            <person name="Lane C.E."/>
            <person name="Keeling P.J."/>
            <person name="Gray M.W."/>
            <person name="Grigoriev I.V."/>
            <person name="Archibald J.M."/>
        </authorList>
    </citation>
    <scope>NUCLEOTIDE SEQUENCE</scope>
    <source>
        <strain evidence="19">CCMP2712</strain>
    </source>
</reference>
<evidence type="ECO:0000256" key="7">
    <source>
        <dbReference type="ARBA" id="ARBA00022741"/>
    </source>
</evidence>
<dbReference type="Pfam" id="PF09202">
    <property type="entry name" value="Rio2_N"/>
    <property type="match status" value="1"/>
</dbReference>
<keyword evidence="5" id="KW-0808">Transferase</keyword>
<dbReference type="InterPro" id="IPR036390">
    <property type="entry name" value="WH_DNA-bd_sf"/>
</dbReference>
<protein>
    <recommendedName>
        <fullName evidence="13">Serine/threonine-protein kinase RIO2</fullName>
        <ecNumber evidence="3">2.7.11.1</ecNumber>
    </recommendedName>
    <alternativeName>
        <fullName evidence="14">Serine/threonine-protein kinase rio2</fullName>
    </alternativeName>
</protein>
<dbReference type="Gene3D" id="1.10.510.10">
    <property type="entry name" value="Transferase(Phosphotransferase) domain 1"/>
    <property type="match status" value="1"/>
</dbReference>
<dbReference type="GO" id="GO:0005524">
    <property type="term" value="F:ATP binding"/>
    <property type="evidence" value="ECO:0007669"/>
    <property type="project" value="UniProtKB-KW"/>
</dbReference>
<dbReference type="InterPro" id="IPR015285">
    <property type="entry name" value="RIO2_wHTH_N"/>
</dbReference>
<evidence type="ECO:0000256" key="14">
    <source>
        <dbReference type="ARBA" id="ARBA00068837"/>
    </source>
</evidence>
<feature type="non-terminal residue" evidence="17">
    <location>
        <position position="350"/>
    </location>
</feature>
<dbReference type="SUPFAM" id="SSF56112">
    <property type="entry name" value="Protein kinase-like (PK-like)"/>
    <property type="match status" value="1"/>
</dbReference>
<evidence type="ECO:0000256" key="1">
    <source>
        <dbReference type="ARBA" id="ARBA00001946"/>
    </source>
</evidence>
<keyword evidence="8" id="KW-0418">Kinase</keyword>
<evidence type="ECO:0000313" key="18">
    <source>
        <dbReference type="EnsemblProtists" id="EKX54439"/>
    </source>
</evidence>
<keyword evidence="10" id="KW-0460">Magnesium</keyword>
<dbReference type="EMBL" id="JH992967">
    <property type="protein sequence ID" value="EKX54439.1"/>
    <property type="molecule type" value="Genomic_DNA"/>
</dbReference>
<dbReference type="FunFam" id="1.10.10.10:FF:000053">
    <property type="entry name" value="Serine/threonine-protein kinase RIO2"/>
    <property type="match status" value="1"/>
</dbReference>
<evidence type="ECO:0000256" key="2">
    <source>
        <dbReference type="ARBA" id="ARBA00009196"/>
    </source>
</evidence>
<feature type="compositionally biased region" description="Acidic residues" evidence="15">
    <location>
        <begin position="340"/>
        <end position="350"/>
    </location>
</feature>
<dbReference type="InterPro" id="IPR011009">
    <property type="entry name" value="Kinase-like_dom_sf"/>
</dbReference>
<keyword evidence="4" id="KW-0723">Serine/threonine-protein kinase</keyword>
<comment type="catalytic activity">
    <reaction evidence="12">
        <text>L-seryl-[protein] + ATP = O-phospho-L-seryl-[protein] + ADP + H(+)</text>
        <dbReference type="Rhea" id="RHEA:17989"/>
        <dbReference type="Rhea" id="RHEA-COMP:9863"/>
        <dbReference type="Rhea" id="RHEA-COMP:11604"/>
        <dbReference type="ChEBI" id="CHEBI:15378"/>
        <dbReference type="ChEBI" id="CHEBI:29999"/>
        <dbReference type="ChEBI" id="CHEBI:30616"/>
        <dbReference type="ChEBI" id="CHEBI:83421"/>
        <dbReference type="ChEBI" id="CHEBI:456216"/>
        <dbReference type="EC" id="2.7.11.1"/>
    </reaction>
</comment>
<keyword evidence="6" id="KW-0479">Metal-binding</keyword>
<gene>
    <name evidence="17" type="ORF">GUITHDRAFT_63472</name>
</gene>
<dbReference type="EnsemblProtists" id="EKX54439">
    <property type="protein sequence ID" value="EKX54439"/>
    <property type="gene ID" value="GUITHDRAFT_63472"/>
</dbReference>
<dbReference type="EC" id="2.7.11.1" evidence="3"/>
<evidence type="ECO:0000256" key="3">
    <source>
        <dbReference type="ARBA" id="ARBA00012513"/>
    </source>
</evidence>
<dbReference type="AlphaFoldDB" id="L1K1J8"/>
<dbReference type="Pfam" id="PF01163">
    <property type="entry name" value="RIO1"/>
    <property type="match status" value="1"/>
</dbReference>
<evidence type="ECO:0000313" key="17">
    <source>
        <dbReference type="EMBL" id="EKX54439.1"/>
    </source>
</evidence>
<reference evidence="18" key="3">
    <citation type="submission" date="2016-03" db="UniProtKB">
        <authorList>
            <consortium name="EnsemblProtists"/>
        </authorList>
    </citation>
    <scope>IDENTIFICATION</scope>
</reference>
<dbReference type="CDD" id="cd05144">
    <property type="entry name" value="RIO2_C"/>
    <property type="match status" value="1"/>
</dbReference>
<proteinExistence type="inferred from homology"/>
<keyword evidence="7" id="KW-0547">Nucleotide-binding</keyword>
<evidence type="ECO:0000256" key="10">
    <source>
        <dbReference type="ARBA" id="ARBA00022842"/>
    </source>
</evidence>
<dbReference type="RefSeq" id="XP_005841419.1">
    <property type="nucleotide sequence ID" value="XM_005841362.1"/>
</dbReference>
<comment type="similarity">
    <text evidence="2">Belongs to the protein kinase superfamily. RIO-type Ser/Thr kinase family.</text>
</comment>
<evidence type="ECO:0000256" key="11">
    <source>
        <dbReference type="ARBA" id="ARBA00047899"/>
    </source>
</evidence>
<dbReference type="PANTHER" id="PTHR45852">
    <property type="entry name" value="SER/THR-PROTEIN KINASE RIO2"/>
    <property type="match status" value="1"/>
</dbReference>
<comment type="catalytic activity">
    <reaction evidence="11">
        <text>L-threonyl-[protein] + ATP = O-phospho-L-threonyl-[protein] + ADP + H(+)</text>
        <dbReference type="Rhea" id="RHEA:46608"/>
        <dbReference type="Rhea" id="RHEA-COMP:11060"/>
        <dbReference type="Rhea" id="RHEA-COMP:11605"/>
        <dbReference type="ChEBI" id="CHEBI:15378"/>
        <dbReference type="ChEBI" id="CHEBI:30013"/>
        <dbReference type="ChEBI" id="CHEBI:30616"/>
        <dbReference type="ChEBI" id="CHEBI:61977"/>
        <dbReference type="ChEBI" id="CHEBI:456216"/>
        <dbReference type="EC" id="2.7.11.1"/>
    </reaction>
</comment>
<dbReference type="PaxDb" id="55529-EKX54439"/>
<evidence type="ECO:0000256" key="6">
    <source>
        <dbReference type="ARBA" id="ARBA00022723"/>
    </source>
</evidence>
<dbReference type="OMA" id="MIHHENT"/>
<dbReference type="GO" id="GO:0005829">
    <property type="term" value="C:cytosol"/>
    <property type="evidence" value="ECO:0007669"/>
    <property type="project" value="TreeGrafter"/>
</dbReference>
<dbReference type="PANTHER" id="PTHR45852:SF1">
    <property type="entry name" value="SERINE_THREONINE-PROTEIN KINASE RIO2"/>
    <property type="match status" value="1"/>
</dbReference>
<feature type="region of interest" description="Disordered" evidence="15">
    <location>
        <begin position="317"/>
        <end position="350"/>
    </location>
</feature>
<evidence type="ECO:0000256" key="4">
    <source>
        <dbReference type="ARBA" id="ARBA00022527"/>
    </source>
</evidence>
<dbReference type="GO" id="GO:0030688">
    <property type="term" value="C:preribosome, small subunit precursor"/>
    <property type="evidence" value="ECO:0007669"/>
    <property type="project" value="TreeGrafter"/>
</dbReference>
<dbReference type="Proteomes" id="UP000011087">
    <property type="component" value="Unassembled WGS sequence"/>
</dbReference>
<dbReference type="InterPro" id="IPR000687">
    <property type="entry name" value="RIO_kinase"/>
</dbReference>
<dbReference type="FunFam" id="3.30.200.20:FF:000052">
    <property type="entry name" value="Serine/threonine-protein kinase RIO2"/>
    <property type="match status" value="1"/>
</dbReference>
<accession>L1K1J8</accession>
<evidence type="ECO:0000256" key="13">
    <source>
        <dbReference type="ARBA" id="ARBA00068353"/>
    </source>
</evidence>
<sequence length="350" mass="40300">MGRMDVSALRYLSRDEMRTLQAVEQGMKNHELVPVELISSIANLKHGGAFKCLSSLLRSKLIKHDRKHYDGYSLNYLGYDYLAFSTLSKRNIVRAVGRQIGVGKESDVFIALDDSEEREVVVKMHRLGRTSFRKIKEKRDYHQHRKFANWLYLSRLAAQKEFAFMRVLRDAGFPVPEPIDQNRHCVVMSLVDAYPLTQIKHLRNPGKVFAKLMELHIRLAQCGLVHCDFNEFNVMISDGEDITVIDFPQMVSTSHANAAFYFNRDVECLRVFFERRFGFQASSIPSLADCGVRVMDLDKLVAASGFSREETNMFDEAMESYRQKSAHDDMDAGEDRSSGEEEEEEEEEEE</sequence>
<dbReference type="InterPro" id="IPR036388">
    <property type="entry name" value="WH-like_DNA-bd_sf"/>
</dbReference>